<reference evidence="3" key="2">
    <citation type="submission" date="2024-02" db="EMBL/GenBank/DDBJ databases">
        <authorList>
            <person name="Prathaban M."/>
            <person name="Mythili R."/>
            <person name="Sharmila Devi N."/>
            <person name="Sobanaa M."/>
            <person name="Prathiviraj R."/>
            <person name="Selvin J."/>
        </authorList>
    </citation>
    <scope>NUCLEOTIDE SEQUENCE</scope>
    <source>
        <strain evidence="3">MP1014</strain>
    </source>
</reference>
<organism evidence="3 4">
    <name type="scientific">Isoptericola haloaureus</name>
    <dbReference type="NCBI Taxonomy" id="1542902"/>
    <lineage>
        <taxon>Bacteria</taxon>
        <taxon>Bacillati</taxon>
        <taxon>Actinomycetota</taxon>
        <taxon>Actinomycetes</taxon>
        <taxon>Micrococcales</taxon>
        <taxon>Promicromonosporaceae</taxon>
        <taxon>Isoptericola</taxon>
    </lineage>
</organism>
<protein>
    <submittedName>
        <fullName evidence="3">HNH endonuclease</fullName>
    </submittedName>
</protein>
<evidence type="ECO:0000313" key="4">
    <source>
        <dbReference type="Proteomes" id="UP001310387"/>
    </source>
</evidence>
<sequence>MGGFLTEVGPVTNGVVDDVAGQLLDVWTGWIAANPLLAAAVGVAVALAWLTPFVARWLAPRRDPVRRFSASQRRAIFDRAGSRCEHKPLLGPRCAEVPTHGDHVYPWSRGGATVLSNAQALCARHNRRKGARVPGAWYLRRLQRRRRDYFPPGEDPEVVWRRAGDA</sequence>
<keyword evidence="1" id="KW-0472">Membrane</keyword>
<dbReference type="InterPro" id="IPR002711">
    <property type="entry name" value="HNH"/>
</dbReference>
<dbReference type="Gene3D" id="1.10.30.50">
    <property type="match status" value="1"/>
</dbReference>
<keyword evidence="3" id="KW-0255">Endonuclease</keyword>
<dbReference type="Pfam" id="PF01844">
    <property type="entry name" value="HNH"/>
    <property type="match status" value="1"/>
</dbReference>
<keyword evidence="3" id="KW-0378">Hydrolase</keyword>
<evidence type="ECO:0000313" key="3">
    <source>
        <dbReference type="EMBL" id="MEG3615206.1"/>
    </source>
</evidence>
<dbReference type="InterPro" id="IPR003615">
    <property type="entry name" value="HNH_nuc"/>
</dbReference>
<keyword evidence="3" id="KW-0540">Nuclease</keyword>
<dbReference type="CDD" id="cd00085">
    <property type="entry name" value="HNHc"/>
    <property type="match status" value="1"/>
</dbReference>
<feature type="domain" description="HNH nuclease" evidence="2">
    <location>
        <begin position="71"/>
        <end position="127"/>
    </location>
</feature>
<reference evidence="3" key="1">
    <citation type="journal article" date="2024" name="Antonie Van Leeuwenhoek">
        <title>Isoptericola haloaureus sp. nov., a dimorphic actinobacterium isolated from mangrove sediments of southeast India, implicating biosaline agricultural significance through nitrogen fixation and salt tolerance genes.</title>
        <authorList>
            <person name="Prathaban M."/>
            <person name="Prathiviraj R."/>
            <person name="Ravichandran M."/>
            <person name="Natarajan S.D."/>
            <person name="Sobanaa M."/>
            <person name="Hari Krishna Kumar S."/>
            <person name="Chandrasekar V."/>
            <person name="Selvin J."/>
        </authorList>
    </citation>
    <scope>NUCLEOTIDE SEQUENCE</scope>
    <source>
        <strain evidence="3">MP1014</strain>
    </source>
</reference>
<name>A0ABU7Z6V2_9MICO</name>
<evidence type="ECO:0000259" key="2">
    <source>
        <dbReference type="SMART" id="SM00507"/>
    </source>
</evidence>
<dbReference type="Proteomes" id="UP001310387">
    <property type="component" value="Unassembled WGS sequence"/>
</dbReference>
<comment type="caution">
    <text evidence="3">The sequence shown here is derived from an EMBL/GenBank/DDBJ whole genome shotgun (WGS) entry which is preliminary data.</text>
</comment>
<dbReference type="SMART" id="SM00507">
    <property type="entry name" value="HNHc"/>
    <property type="match status" value="1"/>
</dbReference>
<dbReference type="EMBL" id="JBAGLP010000117">
    <property type="protein sequence ID" value="MEG3615206.1"/>
    <property type="molecule type" value="Genomic_DNA"/>
</dbReference>
<feature type="transmembrane region" description="Helical" evidence="1">
    <location>
        <begin position="36"/>
        <end position="59"/>
    </location>
</feature>
<keyword evidence="1" id="KW-0812">Transmembrane</keyword>
<evidence type="ECO:0000256" key="1">
    <source>
        <dbReference type="SAM" id="Phobius"/>
    </source>
</evidence>
<dbReference type="GO" id="GO:0004519">
    <property type="term" value="F:endonuclease activity"/>
    <property type="evidence" value="ECO:0007669"/>
    <property type="project" value="UniProtKB-KW"/>
</dbReference>
<proteinExistence type="predicted"/>
<keyword evidence="1" id="KW-1133">Transmembrane helix</keyword>
<accession>A0ABU7Z6V2</accession>
<keyword evidence="4" id="KW-1185">Reference proteome</keyword>
<dbReference type="RefSeq" id="WP_332901884.1">
    <property type="nucleotide sequence ID" value="NZ_JBAGLP010000117.1"/>
</dbReference>
<gene>
    <name evidence="3" type="ORF">V5O49_08760</name>
</gene>